<proteinExistence type="predicted"/>
<dbReference type="VEuPathDB" id="FungiDB:PPTG_23740"/>
<reference evidence="2 3" key="2">
    <citation type="submission" date="2013-11" db="EMBL/GenBank/DDBJ databases">
        <title>The Genome Sequence of Phytophthora parasitica INRA-310.</title>
        <authorList>
            <consortium name="The Broad Institute Genomics Platform"/>
            <person name="Russ C."/>
            <person name="Tyler B."/>
            <person name="Panabieres F."/>
            <person name="Shan W."/>
            <person name="Tripathy S."/>
            <person name="Grunwald N."/>
            <person name="Machado M."/>
            <person name="Johnson C.S."/>
            <person name="Arredondo F."/>
            <person name="Hong C."/>
            <person name="Coffey M."/>
            <person name="Young S.K."/>
            <person name="Zeng Q."/>
            <person name="Gargeya S."/>
            <person name="Fitzgerald M."/>
            <person name="Abouelleil A."/>
            <person name="Alvarado L."/>
            <person name="Chapman S.B."/>
            <person name="Gainer-Dewar J."/>
            <person name="Goldberg J."/>
            <person name="Griggs A."/>
            <person name="Gujja S."/>
            <person name="Hansen M."/>
            <person name="Howarth C."/>
            <person name="Imamovic A."/>
            <person name="Ireland A."/>
            <person name="Larimer J."/>
            <person name="McCowan C."/>
            <person name="Murphy C."/>
            <person name="Pearson M."/>
            <person name="Poon T.W."/>
            <person name="Priest M."/>
            <person name="Roberts A."/>
            <person name="Saif S."/>
            <person name="Shea T."/>
            <person name="Sykes S."/>
            <person name="Wortman J."/>
            <person name="Nusbaum C."/>
            <person name="Birren B."/>
        </authorList>
    </citation>
    <scope>NUCLEOTIDE SEQUENCE [LARGE SCALE GENOMIC DNA]</scope>
    <source>
        <strain evidence="2 3">INRA-310</strain>
    </source>
</reference>
<keyword evidence="1" id="KW-0812">Transmembrane</keyword>
<keyword evidence="1" id="KW-1133">Transmembrane helix</keyword>
<keyword evidence="1" id="KW-0472">Membrane</keyword>
<dbReference type="EMBL" id="KI669609">
    <property type="protein sequence ID" value="ETN03726.1"/>
    <property type="molecule type" value="Genomic_DNA"/>
</dbReference>
<reference evidence="3" key="1">
    <citation type="submission" date="2011-12" db="EMBL/GenBank/DDBJ databases">
        <authorList>
            <consortium name="The Broad Institute Genome Sequencing Platform"/>
            <person name="Russ C."/>
            <person name="Tyler B."/>
            <person name="Panabieres F."/>
            <person name="Shan W."/>
            <person name="Tripathy S."/>
            <person name="Grunwald N."/>
            <person name="Machado M."/>
            <person name="Young S.K."/>
            <person name="Zeng Q."/>
            <person name="Gargeya S."/>
            <person name="Fitzgerald M."/>
            <person name="Haas B."/>
            <person name="Abouelleil A."/>
            <person name="Alvarado L."/>
            <person name="Arachchi H.M."/>
            <person name="Berlin A."/>
            <person name="Chapman S.B."/>
            <person name="Gearin G."/>
            <person name="Goldberg J."/>
            <person name="Griggs A."/>
            <person name="Gujja S."/>
            <person name="Hansen M."/>
            <person name="Heiman D."/>
            <person name="Howarth C."/>
            <person name="Larimer J."/>
            <person name="Lui A."/>
            <person name="MacDonald P.J.P."/>
            <person name="McCowen C."/>
            <person name="Montmayeur A."/>
            <person name="Murphy C."/>
            <person name="Neiman D."/>
            <person name="Pearson M."/>
            <person name="Priest M."/>
            <person name="Roberts A."/>
            <person name="Saif S."/>
            <person name="Shea T."/>
            <person name="Sisk P."/>
            <person name="Stolte C."/>
            <person name="Sykes S."/>
            <person name="Wortman J."/>
            <person name="Nusbaum C."/>
            <person name="Birren B."/>
        </authorList>
    </citation>
    <scope>NUCLEOTIDE SEQUENCE [LARGE SCALE GENOMIC DNA]</scope>
    <source>
        <strain evidence="3">INRA-310</strain>
    </source>
</reference>
<evidence type="ECO:0000256" key="1">
    <source>
        <dbReference type="SAM" id="Phobius"/>
    </source>
</evidence>
<dbReference type="GeneID" id="20192339"/>
<dbReference type="Proteomes" id="UP000018817">
    <property type="component" value="Unassembled WGS sequence"/>
</dbReference>
<organism evidence="2 3">
    <name type="scientific">Phytophthora nicotianae (strain INRA-310)</name>
    <name type="common">Phytophthora parasitica</name>
    <dbReference type="NCBI Taxonomy" id="761204"/>
    <lineage>
        <taxon>Eukaryota</taxon>
        <taxon>Sar</taxon>
        <taxon>Stramenopiles</taxon>
        <taxon>Oomycota</taxon>
        <taxon>Peronosporomycetes</taxon>
        <taxon>Peronosporales</taxon>
        <taxon>Peronosporaceae</taxon>
        <taxon>Phytophthora</taxon>
    </lineage>
</organism>
<evidence type="ECO:0000313" key="3">
    <source>
        <dbReference type="Proteomes" id="UP000018817"/>
    </source>
</evidence>
<feature type="transmembrane region" description="Helical" evidence="1">
    <location>
        <begin position="58"/>
        <end position="79"/>
    </location>
</feature>
<protein>
    <submittedName>
        <fullName evidence="2">Uncharacterized protein</fullName>
    </submittedName>
</protein>
<feature type="transmembrane region" description="Helical" evidence="1">
    <location>
        <begin position="20"/>
        <end position="37"/>
    </location>
</feature>
<evidence type="ECO:0000313" key="2">
    <source>
        <dbReference type="EMBL" id="ETN03726.1"/>
    </source>
</evidence>
<dbReference type="AlphaFoldDB" id="W2PSV5"/>
<gene>
    <name evidence="2" type="ORF">PPTG_23740</name>
</gene>
<accession>W2PSV5</accession>
<sequence length="120" mass="12566">MGSVMSFFSPLGVRFTNAGALGVSFSSFFFFLSLLGAQRFGSFSFLTAPPFFSARRAFFMAFLLILTGAGGAAASGVGAESAMFKGLDGCGNGWQRCGGAVLGKLITIILQPGRYQCLYA</sequence>
<dbReference type="RefSeq" id="XP_008910953.1">
    <property type="nucleotide sequence ID" value="XM_008912705.1"/>
</dbReference>
<name>W2PSV5_PHYN3</name>